<name>A0A9N9K3R6_9GLOM</name>
<dbReference type="AlphaFoldDB" id="A0A9N9K3R6"/>
<reference evidence="1" key="1">
    <citation type="submission" date="2021-06" db="EMBL/GenBank/DDBJ databases">
        <authorList>
            <person name="Kallberg Y."/>
            <person name="Tangrot J."/>
            <person name="Rosling A."/>
        </authorList>
    </citation>
    <scope>NUCLEOTIDE SEQUENCE</scope>
    <source>
        <strain evidence="1">MA453B</strain>
    </source>
</reference>
<keyword evidence="2" id="KW-1185">Reference proteome</keyword>
<protein>
    <submittedName>
        <fullName evidence="1">24124_t:CDS:1</fullName>
    </submittedName>
</protein>
<dbReference type="Proteomes" id="UP000789405">
    <property type="component" value="Unassembled WGS sequence"/>
</dbReference>
<dbReference type="EMBL" id="CAJVPY010045616">
    <property type="protein sequence ID" value="CAG8809862.1"/>
    <property type="molecule type" value="Genomic_DNA"/>
</dbReference>
<feature type="non-terminal residue" evidence="1">
    <location>
        <position position="1"/>
    </location>
</feature>
<accession>A0A9N9K3R6</accession>
<evidence type="ECO:0000313" key="2">
    <source>
        <dbReference type="Proteomes" id="UP000789405"/>
    </source>
</evidence>
<comment type="caution">
    <text evidence="1">The sequence shown here is derived from an EMBL/GenBank/DDBJ whole genome shotgun (WGS) entry which is preliminary data.</text>
</comment>
<sequence>TSVFLCKFDFNQVIILITTDIEKREEDSKLVDYQCLKLENRI</sequence>
<organism evidence="1 2">
    <name type="scientific">Dentiscutata erythropus</name>
    <dbReference type="NCBI Taxonomy" id="1348616"/>
    <lineage>
        <taxon>Eukaryota</taxon>
        <taxon>Fungi</taxon>
        <taxon>Fungi incertae sedis</taxon>
        <taxon>Mucoromycota</taxon>
        <taxon>Glomeromycotina</taxon>
        <taxon>Glomeromycetes</taxon>
        <taxon>Diversisporales</taxon>
        <taxon>Gigasporaceae</taxon>
        <taxon>Dentiscutata</taxon>
    </lineage>
</organism>
<gene>
    <name evidence="1" type="ORF">DERYTH_LOCUS25182</name>
</gene>
<evidence type="ECO:0000313" key="1">
    <source>
        <dbReference type="EMBL" id="CAG8809862.1"/>
    </source>
</evidence>
<proteinExistence type="predicted"/>